<evidence type="ECO:0000313" key="2">
    <source>
        <dbReference type="Proteomes" id="UP000034562"/>
    </source>
</evidence>
<gene>
    <name evidence="1" type="ORF">UU12_C0032G0004</name>
</gene>
<accession>A0A0G0SYV9</accession>
<dbReference type="Proteomes" id="UP000034562">
    <property type="component" value="Unassembled WGS sequence"/>
</dbReference>
<evidence type="ECO:0000313" key="1">
    <source>
        <dbReference type="EMBL" id="KKR70003.1"/>
    </source>
</evidence>
<sequence>MSITKLALGALIIGGMIFTVWDYRTWKKEETNLYGLGKPVETGFSPALGLEGIFTDQVARIRVKYPGGWKMRSNPELEKRGARLSSKKIEVMEVEMGGVKIAVSVQETKEDLPVVADRTAVGISQERDYITSATAAWTILTWEGKQIALAKRDNRLYMIKGDD</sequence>
<comment type="caution">
    <text evidence="1">The sequence shown here is derived from an EMBL/GenBank/DDBJ whole genome shotgun (WGS) entry which is preliminary data.</text>
</comment>
<reference evidence="1 2" key="1">
    <citation type="journal article" date="2015" name="Nature">
        <title>rRNA introns, odd ribosomes, and small enigmatic genomes across a large radiation of phyla.</title>
        <authorList>
            <person name="Brown C.T."/>
            <person name="Hug L.A."/>
            <person name="Thomas B.C."/>
            <person name="Sharon I."/>
            <person name="Castelle C.J."/>
            <person name="Singh A."/>
            <person name="Wilkins M.J."/>
            <person name="Williams K.H."/>
            <person name="Banfield J.F."/>
        </authorList>
    </citation>
    <scope>NUCLEOTIDE SEQUENCE [LARGE SCALE GENOMIC DNA]</scope>
</reference>
<organism evidence="1 2">
    <name type="scientific">Candidatus Woesebacteria bacterium GW2011_GWA2_40_7b</name>
    <dbReference type="NCBI Taxonomy" id="1618563"/>
    <lineage>
        <taxon>Bacteria</taxon>
        <taxon>Candidatus Woeseibacteriota</taxon>
    </lineage>
</organism>
<name>A0A0G0SYV9_9BACT</name>
<dbReference type="AlphaFoldDB" id="A0A0G0SYV9"/>
<proteinExistence type="predicted"/>
<dbReference type="EMBL" id="LBZK01000032">
    <property type="protein sequence ID" value="KKR70003.1"/>
    <property type="molecule type" value="Genomic_DNA"/>
</dbReference>
<protein>
    <submittedName>
        <fullName evidence="1">Uncharacterized protein</fullName>
    </submittedName>
</protein>